<protein>
    <submittedName>
        <fullName evidence="3">Uncharacterized protein</fullName>
    </submittedName>
</protein>
<accession>A0A565CMM5</accession>
<keyword evidence="4" id="KW-1185">Reference proteome</keyword>
<evidence type="ECO:0000256" key="1">
    <source>
        <dbReference type="SAM" id="MobiDB-lite"/>
    </source>
</evidence>
<feature type="compositionally biased region" description="Low complexity" evidence="1">
    <location>
        <begin position="64"/>
        <end position="74"/>
    </location>
</feature>
<feature type="chain" id="PRO_5021939296" evidence="2">
    <location>
        <begin position="27"/>
        <end position="87"/>
    </location>
</feature>
<proteinExistence type="predicted"/>
<keyword evidence="2" id="KW-0732">Signal</keyword>
<evidence type="ECO:0000313" key="3">
    <source>
        <dbReference type="EMBL" id="VVB14814.1"/>
    </source>
</evidence>
<feature type="compositionally biased region" description="Polar residues" evidence="1">
    <location>
        <begin position="75"/>
        <end position="87"/>
    </location>
</feature>
<organism evidence="3 4">
    <name type="scientific">Arabis nemorensis</name>
    <dbReference type="NCBI Taxonomy" id="586526"/>
    <lineage>
        <taxon>Eukaryota</taxon>
        <taxon>Viridiplantae</taxon>
        <taxon>Streptophyta</taxon>
        <taxon>Embryophyta</taxon>
        <taxon>Tracheophyta</taxon>
        <taxon>Spermatophyta</taxon>
        <taxon>Magnoliopsida</taxon>
        <taxon>eudicotyledons</taxon>
        <taxon>Gunneridae</taxon>
        <taxon>Pentapetalae</taxon>
        <taxon>rosids</taxon>
        <taxon>malvids</taxon>
        <taxon>Brassicales</taxon>
        <taxon>Brassicaceae</taxon>
        <taxon>Arabideae</taxon>
        <taxon>Arabis</taxon>
    </lineage>
</organism>
<name>A0A565CMM5_9BRAS</name>
<comment type="caution">
    <text evidence="3">The sequence shown here is derived from an EMBL/GenBank/DDBJ whole genome shotgun (WGS) entry which is preliminary data.</text>
</comment>
<dbReference type="Proteomes" id="UP000489600">
    <property type="component" value="Unassembled WGS sequence"/>
</dbReference>
<feature type="signal peptide" evidence="2">
    <location>
        <begin position="1"/>
        <end position="26"/>
    </location>
</feature>
<gene>
    <name evidence="3" type="ORF">ANE_LOCUS25258</name>
</gene>
<dbReference type="AlphaFoldDB" id="A0A565CMM5"/>
<dbReference type="EMBL" id="CABITT030000008">
    <property type="protein sequence ID" value="VVB14814.1"/>
    <property type="molecule type" value="Genomic_DNA"/>
</dbReference>
<evidence type="ECO:0000313" key="4">
    <source>
        <dbReference type="Proteomes" id="UP000489600"/>
    </source>
</evidence>
<reference evidence="3" key="1">
    <citation type="submission" date="2019-07" db="EMBL/GenBank/DDBJ databases">
        <authorList>
            <person name="Dittberner H."/>
        </authorList>
    </citation>
    <scope>NUCLEOTIDE SEQUENCE [LARGE SCALE GENOMIC DNA]</scope>
</reference>
<sequence length="87" mass="9093">MGLSCACKLLLALVVTAYVFSGTAEAWSWASVNSGGRSSGSSSDSHSDSNHSSGNGSTHKSHKTTQVAMATTTTRLHQNTQATKRLH</sequence>
<feature type="region of interest" description="Disordered" evidence="1">
    <location>
        <begin position="31"/>
        <end position="87"/>
    </location>
</feature>
<feature type="compositionally biased region" description="Low complexity" evidence="1">
    <location>
        <begin position="34"/>
        <end position="57"/>
    </location>
</feature>
<evidence type="ECO:0000256" key="2">
    <source>
        <dbReference type="SAM" id="SignalP"/>
    </source>
</evidence>